<dbReference type="STRING" id="121845.A0A3Q0JIF6"/>
<evidence type="ECO:0000313" key="2">
    <source>
        <dbReference type="RefSeq" id="XP_026688177.1"/>
    </source>
</evidence>
<keyword evidence="1" id="KW-1185">Reference proteome</keyword>
<dbReference type="InterPro" id="IPR016024">
    <property type="entry name" value="ARM-type_fold"/>
</dbReference>
<dbReference type="RefSeq" id="XP_026688177.1">
    <property type="nucleotide sequence ID" value="XM_026832376.1"/>
</dbReference>
<protein>
    <submittedName>
        <fullName evidence="2">Uncharacterized protein LOC103521829</fullName>
    </submittedName>
</protein>
<dbReference type="InterPro" id="IPR011989">
    <property type="entry name" value="ARM-like"/>
</dbReference>
<dbReference type="PANTHER" id="PTHR15599:SF1">
    <property type="entry name" value="RADIAL SPOKE HEAD 14 HOMOLOG"/>
    <property type="match status" value="1"/>
</dbReference>
<reference evidence="2" key="1">
    <citation type="submission" date="2025-08" db="UniProtKB">
        <authorList>
            <consortium name="RefSeq"/>
        </authorList>
    </citation>
    <scope>IDENTIFICATION</scope>
</reference>
<dbReference type="AlphaFoldDB" id="A0A3Q0JIF6"/>
<dbReference type="KEGG" id="dci:103521829"/>
<sequence length="383" mass="43867">MALKKCDPIDPDKYGRNSHLGGIYCDHNVPVHMINRLLEEDLQRRHKVLKCCSTEPDVTYKDEIFLPGVDILHREVAFGKWAIPKLKKELWSPDLQLVSKALCSLIDLSFNPERSVEILCHNIISRLGRSVTSSSPFIRQHVAILLRCIANAPYGCNHIVGNKYLLDQILLGLDDPMEQVRYEYLRTVYVLVSSSLVLQELSDAGYIEVLISKLSSEQSEFCLLLIIHCLEHLAHTSSHQQEYQIQANVIESVHDRLKGKFSDRTKIGLLGILAQLMKHPDGKGHLTPELFHLMLGFILNEKEVSPDLQVNSMRILTFAAITTENKLLLVQFERIAQLIEKLIDLVRYHDKNMQLSSIQLLTVISETKYGREFMMSRLEFLRC</sequence>
<gene>
    <name evidence="2" type="primary">LOC103521829</name>
</gene>
<proteinExistence type="predicted"/>
<dbReference type="OMA" id="IRYAAAY"/>
<accession>A0A3Q0JIF6</accession>
<name>A0A3Q0JIF6_DIACI</name>
<dbReference type="GeneID" id="103521829"/>
<dbReference type="InterPro" id="IPR042856">
    <property type="entry name" value="RSP14"/>
</dbReference>
<dbReference type="Proteomes" id="UP000079169">
    <property type="component" value="Unplaced"/>
</dbReference>
<dbReference type="Gene3D" id="1.25.10.10">
    <property type="entry name" value="Leucine-rich Repeat Variant"/>
    <property type="match status" value="1"/>
</dbReference>
<organism evidence="1 2">
    <name type="scientific">Diaphorina citri</name>
    <name type="common">Asian citrus psyllid</name>
    <dbReference type="NCBI Taxonomy" id="121845"/>
    <lineage>
        <taxon>Eukaryota</taxon>
        <taxon>Metazoa</taxon>
        <taxon>Ecdysozoa</taxon>
        <taxon>Arthropoda</taxon>
        <taxon>Hexapoda</taxon>
        <taxon>Insecta</taxon>
        <taxon>Pterygota</taxon>
        <taxon>Neoptera</taxon>
        <taxon>Paraneoptera</taxon>
        <taxon>Hemiptera</taxon>
        <taxon>Sternorrhyncha</taxon>
        <taxon>Psylloidea</taxon>
        <taxon>Psyllidae</taxon>
        <taxon>Diaphorininae</taxon>
        <taxon>Diaphorina</taxon>
    </lineage>
</organism>
<dbReference type="PaxDb" id="121845-A0A3Q0JIF6"/>
<dbReference type="PANTHER" id="PTHR15599">
    <property type="entry name" value="RTDR1"/>
    <property type="match status" value="1"/>
</dbReference>
<evidence type="ECO:0000313" key="1">
    <source>
        <dbReference type="Proteomes" id="UP000079169"/>
    </source>
</evidence>
<dbReference type="SUPFAM" id="SSF48371">
    <property type="entry name" value="ARM repeat"/>
    <property type="match status" value="1"/>
</dbReference>